<reference evidence="2 3" key="1">
    <citation type="submission" date="2013-11" db="EMBL/GenBank/DDBJ databases">
        <title>The Genome Sequence of Plasmodium yoelii 17X.</title>
        <authorList>
            <consortium name="The Broad Institute Genomics Platform"/>
            <consortium name="The Broad Institute Genome Sequencing Center for Infectious Disease"/>
            <person name="Neafsey D."/>
            <person name="Adams J."/>
            <person name="Walker B."/>
            <person name="Young S.K."/>
            <person name="Zeng Q."/>
            <person name="Gargeya S."/>
            <person name="Fitzgerald M."/>
            <person name="Haas B."/>
            <person name="Abouelleil A."/>
            <person name="Alvarado L."/>
            <person name="Chapman S.B."/>
            <person name="Gainer-Dewar J."/>
            <person name="Goldberg J."/>
            <person name="Griggs A."/>
            <person name="Gujja S."/>
            <person name="Hansen M."/>
            <person name="Howarth C."/>
            <person name="Imamovic A."/>
            <person name="Ireland A."/>
            <person name="Larimer J."/>
            <person name="McCowan C."/>
            <person name="Murphy C."/>
            <person name="Pearson M."/>
            <person name="Poon T.W."/>
            <person name="Priest M."/>
            <person name="Roberts A."/>
            <person name="Saif S."/>
            <person name="Shea T."/>
            <person name="Sykes S."/>
            <person name="Wortman J."/>
            <person name="Nusbaum C."/>
            <person name="Birren B."/>
        </authorList>
    </citation>
    <scope>NUCLEOTIDE SEQUENCE [LARGE SCALE GENOMIC DNA]</scope>
    <source>
        <strain evidence="2 3">17X</strain>
    </source>
</reference>
<dbReference type="OrthoDB" id="373309at2759"/>
<evidence type="ECO:0000256" key="1">
    <source>
        <dbReference type="SAM" id="MobiDB-lite"/>
    </source>
</evidence>
<proteinExistence type="predicted"/>
<organism evidence="2 3">
    <name type="scientific">Plasmodium yoelii 17X</name>
    <dbReference type="NCBI Taxonomy" id="1323249"/>
    <lineage>
        <taxon>Eukaryota</taxon>
        <taxon>Sar</taxon>
        <taxon>Alveolata</taxon>
        <taxon>Apicomplexa</taxon>
        <taxon>Aconoidasida</taxon>
        <taxon>Haemosporida</taxon>
        <taxon>Plasmodiidae</taxon>
        <taxon>Plasmodium</taxon>
        <taxon>Plasmodium (Vinckeia)</taxon>
    </lineage>
</organism>
<protein>
    <submittedName>
        <fullName evidence="2">Uncharacterized protein</fullName>
    </submittedName>
</protein>
<dbReference type="EMBL" id="KI635756">
    <property type="protein sequence ID" value="ETB60764.1"/>
    <property type="molecule type" value="Genomic_DNA"/>
</dbReference>
<keyword evidence="3" id="KW-1185">Reference proteome</keyword>
<evidence type="ECO:0000313" key="3">
    <source>
        <dbReference type="Proteomes" id="UP000018538"/>
    </source>
</evidence>
<dbReference type="Pfam" id="PF06022">
    <property type="entry name" value="Cir_Bir_Yir"/>
    <property type="match status" value="1"/>
</dbReference>
<feature type="compositionally biased region" description="Low complexity" evidence="1">
    <location>
        <begin position="340"/>
        <end position="349"/>
    </location>
</feature>
<accession>V7PMW1</accession>
<sequence length="400" mass="47023">MTLKVCDVFKEVEKHLSDNFSFEKNHKPDNIYTYYCQTNKKIGKGNCLTVGQVVNVVTILLLDKLFVLNRYLESENKNNEYITYIMLWLSNKMKLIKYTRYGSVEDFYVTFIKDSKRYKLYHDKINKNKKIMKIKINEMRKLYELLNDLCNAITKYNKDSSNYIDFSNFVNNWTTQYIQLVSKKTYVFEDEYYCDVLMTLQNAYEKFKKDNGTKQIFPEIINIEKIKTCEELGKEAKRSSKVIGVDFKELKTKKDLGKGEDTSRNIDLKNAFEIYSLFFSRMFTNIRDSLYENVLPTLKDFYGKLKNSADNTISYVNELKKTIETLILDNCMPEKKETGSESPSPSSSTEHTRTSQSSSDLSENGEKAILWNNKYNYSFCFGFRFFGSTLKFNICIKNNN</sequence>
<gene>
    <name evidence="2" type="ORF">YYC_02187</name>
</gene>
<dbReference type="Proteomes" id="UP000018538">
    <property type="component" value="Unassembled WGS sequence"/>
</dbReference>
<name>V7PMW1_PLAYE</name>
<evidence type="ECO:0000313" key="2">
    <source>
        <dbReference type="EMBL" id="ETB60764.1"/>
    </source>
</evidence>
<dbReference type="InterPro" id="IPR006477">
    <property type="entry name" value="Yir_bir_cir"/>
</dbReference>
<dbReference type="AlphaFoldDB" id="V7PMW1"/>
<feature type="region of interest" description="Disordered" evidence="1">
    <location>
        <begin position="334"/>
        <end position="361"/>
    </location>
</feature>